<dbReference type="PROSITE" id="PS52038">
    <property type="entry name" value="TOPO_IB_2"/>
    <property type="match status" value="1"/>
</dbReference>
<evidence type="ECO:0000256" key="2">
    <source>
        <dbReference type="ARBA" id="ARBA00006645"/>
    </source>
</evidence>
<keyword evidence="6" id="KW-0413">Isomerase</keyword>
<comment type="similarity">
    <text evidence="2">Belongs to the type IB topoisomerase family.</text>
</comment>
<organism evidence="10 11">
    <name type="scientific">Iamia majanohamensis</name>
    <dbReference type="NCBI Taxonomy" id="467976"/>
    <lineage>
        <taxon>Bacteria</taxon>
        <taxon>Bacillati</taxon>
        <taxon>Actinomycetota</taxon>
        <taxon>Acidimicrobiia</taxon>
        <taxon>Acidimicrobiales</taxon>
        <taxon>Iamiaceae</taxon>
        <taxon>Iamia</taxon>
    </lineage>
</organism>
<dbReference type="EC" id="5.6.2.1" evidence="3"/>
<name>A0AAE9YB59_9ACTN</name>
<gene>
    <name evidence="10" type="ORF">PO878_03480</name>
</gene>
<dbReference type="Pfam" id="PF01028">
    <property type="entry name" value="Topoisom_I"/>
    <property type="match status" value="1"/>
</dbReference>
<dbReference type="EMBL" id="CP116942">
    <property type="protein sequence ID" value="WCO67784.1"/>
    <property type="molecule type" value="Genomic_DNA"/>
</dbReference>
<comment type="catalytic activity">
    <reaction evidence="1">
        <text>ATP-independent breakage of single-stranded DNA, followed by passage and rejoining.</text>
        <dbReference type="EC" id="5.6.2.1"/>
    </reaction>
</comment>
<dbReference type="GO" id="GO:0006265">
    <property type="term" value="P:DNA topological change"/>
    <property type="evidence" value="ECO:0007669"/>
    <property type="project" value="InterPro"/>
</dbReference>
<reference evidence="10" key="1">
    <citation type="submission" date="2023-01" db="EMBL/GenBank/DDBJ databases">
        <title>The diversity of Class Acidimicrobiia in South China Sea sediment environments and the proposal of Iamia marina sp. nov., a novel species of the genus Iamia.</title>
        <authorList>
            <person name="He Y."/>
            <person name="Tian X."/>
        </authorList>
    </citation>
    <scope>NUCLEOTIDE SEQUENCE</scope>
    <source>
        <strain evidence="10">DSM 19957</strain>
    </source>
</reference>
<feature type="region of interest" description="Disordered" evidence="7">
    <location>
        <begin position="1"/>
        <end position="32"/>
    </location>
</feature>
<dbReference type="InterPro" id="IPR011010">
    <property type="entry name" value="DNA_brk_join_enz"/>
</dbReference>
<protein>
    <recommendedName>
        <fullName evidence="3">DNA topoisomerase</fullName>
        <ecNumber evidence="3">5.6.2.1</ecNumber>
    </recommendedName>
</protein>
<evidence type="ECO:0000313" key="11">
    <source>
        <dbReference type="Proteomes" id="UP001216390"/>
    </source>
</evidence>
<evidence type="ECO:0000313" key="10">
    <source>
        <dbReference type="EMBL" id="WCO67784.1"/>
    </source>
</evidence>
<dbReference type="KEGG" id="ima:PO878_03480"/>
<dbReference type="InterPro" id="IPR014711">
    <property type="entry name" value="TopoI_cat_a-hlx-sub_euk"/>
</dbReference>
<feature type="domain" description="DNA topoisomerase I catalytic core eukaryotic-type" evidence="8">
    <location>
        <begin position="96"/>
        <end position="297"/>
    </location>
</feature>
<proteinExistence type="inferred from homology"/>
<accession>A0AAE9YB59</accession>
<dbReference type="SUPFAM" id="SSF55869">
    <property type="entry name" value="DNA topoisomerase I domain"/>
    <property type="match status" value="1"/>
</dbReference>
<feature type="domain" description="DNA topoisomerase IB N-terminal" evidence="9">
    <location>
        <begin position="36"/>
        <end position="83"/>
    </location>
</feature>
<evidence type="ECO:0000256" key="7">
    <source>
        <dbReference type="SAM" id="MobiDB-lite"/>
    </source>
</evidence>
<evidence type="ECO:0000259" key="8">
    <source>
        <dbReference type="Pfam" id="PF01028"/>
    </source>
</evidence>
<evidence type="ECO:0000256" key="1">
    <source>
        <dbReference type="ARBA" id="ARBA00000213"/>
    </source>
</evidence>
<dbReference type="Gene3D" id="3.90.15.10">
    <property type="entry name" value="Topoisomerase I, Chain A, domain 3"/>
    <property type="match status" value="1"/>
</dbReference>
<evidence type="ECO:0000256" key="3">
    <source>
        <dbReference type="ARBA" id="ARBA00012891"/>
    </source>
</evidence>
<dbReference type="Pfam" id="PF21338">
    <property type="entry name" value="Top1B_N_bact"/>
    <property type="match status" value="1"/>
</dbReference>
<keyword evidence="5" id="KW-0238">DNA-binding</keyword>
<dbReference type="InterPro" id="IPR001631">
    <property type="entry name" value="TopoI"/>
</dbReference>
<evidence type="ECO:0000259" key="9">
    <source>
        <dbReference type="Pfam" id="PF21338"/>
    </source>
</evidence>
<keyword evidence="11" id="KW-1185">Reference proteome</keyword>
<dbReference type="Gene3D" id="1.10.132.120">
    <property type="match status" value="1"/>
</dbReference>
<sequence length="340" mass="37344">MASPTVDDPEAAARQAGLHHASDADPGHRRVRRGRGFSYVDADGRVVDADERSRIEDLVIPPAWEEVWINPDPRGHLLATGRDARGRKVYLYHPRWREVRDAAKFADLADFADGLGDLRGAVDGDLRRRGLPREKVVALVVRLLDETLVRVGNERYADENDSFGLTTLRDEHAEVHGSTLELDFVGKSGVEHRLAVHDPRLARIARRCHELPGKHLFSYRDEDGGVGAVSSADVNEYLRARMGDGVSAKDFRTWGATTIATGVLAHPCPDDQPCDRLVVTSVKEAAEVLGNTPTVCRTSYIHPVVPSSYEEGSLGEAWAGSRATATMGRPERAARRLLLG</sequence>
<dbReference type="RefSeq" id="WP_272737304.1">
    <property type="nucleotide sequence ID" value="NZ_CP116942.1"/>
</dbReference>
<dbReference type="InterPro" id="IPR049331">
    <property type="entry name" value="Top1B_N_bact"/>
</dbReference>
<dbReference type="PRINTS" id="PR00416">
    <property type="entry name" value="EUTPISMRASEI"/>
</dbReference>
<dbReference type="SUPFAM" id="SSF56349">
    <property type="entry name" value="DNA breaking-rejoining enzymes"/>
    <property type="match status" value="1"/>
</dbReference>
<dbReference type="GO" id="GO:0003677">
    <property type="term" value="F:DNA binding"/>
    <property type="evidence" value="ECO:0007669"/>
    <property type="project" value="UniProtKB-KW"/>
</dbReference>
<dbReference type="AlphaFoldDB" id="A0AAE9YB59"/>
<dbReference type="InterPro" id="IPR035447">
    <property type="entry name" value="DNA_topo_I_N_sf"/>
</dbReference>
<dbReference type="Gene3D" id="3.30.66.10">
    <property type="entry name" value="DNA topoisomerase I domain"/>
    <property type="match status" value="1"/>
</dbReference>
<keyword evidence="4" id="KW-0799">Topoisomerase</keyword>
<dbReference type="InterPro" id="IPR013500">
    <property type="entry name" value="TopoI_cat_euk"/>
</dbReference>
<dbReference type="GO" id="GO:0003917">
    <property type="term" value="F:DNA topoisomerase type I (single strand cut, ATP-independent) activity"/>
    <property type="evidence" value="ECO:0007669"/>
    <property type="project" value="UniProtKB-EC"/>
</dbReference>
<evidence type="ECO:0000256" key="6">
    <source>
        <dbReference type="ARBA" id="ARBA00023235"/>
    </source>
</evidence>
<evidence type="ECO:0000256" key="4">
    <source>
        <dbReference type="ARBA" id="ARBA00023029"/>
    </source>
</evidence>
<evidence type="ECO:0000256" key="5">
    <source>
        <dbReference type="ARBA" id="ARBA00023125"/>
    </source>
</evidence>
<dbReference type="Proteomes" id="UP001216390">
    <property type="component" value="Chromosome"/>
</dbReference>